<proteinExistence type="predicted"/>
<dbReference type="Gene3D" id="3.40.50.2000">
    <property type="entry name" value="Glycogen Phosphorylase B"/>
    <property type="match status" value="2"/>
</dbReference>
<evidence type="ECO:0000256" key="1">
    <source>
        <dbReference type="ARBA" id="ARBA00022676"/>
    </source>
</evidence>
<name>A0A956RPG7_UNCEI</name>
<organism evidence="4 5">
    <name type="scientific">Eiseniibacteriota bacterium</name>
    <dbReference type="NCBI Taxonomy" id="2212470"/>
    <lineage>
        <taxon>Bacteria</taxon>
        <taxon>Candidatus Eiseniibacteriota</taxon>
    </lineage>
</organism>
<dbReference type="Proteomes" id="UP000697710">
    <property type="component" value="Unassembled WGS sequence"/>
</dbReference>
<gene>
    <name evidence="4" type="ORF">KC729_10625</name>
</gene>
<dbReference type="SUPFAM" id="SSF53756">
    <property type="entry name" value="UDP-Glycosyltransferase/glycogen phosphorylase"/>
    <property type="match status" value="1"/>
</dbReference>
<keyword evidence="2 4" id="KW-0808">Transferase</keyword>
<feature type="domain" description="Glycosyltransferase subfamily 4-like N-terminal" evidence="3">
    <location>
        <begin position="22"/>
        <end position="185"/>
    </location>
</feature>
<comment type="caution">
    <text evidence="4">The sequence shown here is derived from an EMBL/GenBank/DDBJ whole genome shotgun (WGS) entry which is preliminary data.</text>
</comment>
<dbReference type="PANTHER" id="PTHR12526">
    <property type="entry name" value="GLYCOSYLTRANSFERASE"/>
    <property type="match status" value="1"/>
</dbReference>
<reference evidence="4" key="1">
    <citation type="submission" date="2020-04" db="EMBL/GenBank/DDBJ databases">
        <authorList>
            <person name="Zhang T."/>
        </authorList>
    </citation>
    <scope>NUCLEOTIDE SEQUENCE</scope>
    <source>
        <strain evidence="4">HKST-UBA01</strain>
    </source>
</reference>
<dbReference type="EC" id="2.4.-.-" evidence="4"/>
<dbReference type="Pfam" id="PF13692">
    <property type="entry name" value="Glyco_trans_1_4"/>
    <property type="match status" value="1"/>
</dbReference>
<reference evidence="4" key="2">
    <citation type="journal article" date="2021" name="Microbiome">
        <title>Successional dynamics and alternative stable states in a saline activated sludge microbial community over 9 years.</title>
        <authorList>
            <person name="Wang Y."/>
            <person name="Ye J."/>
            <person name="Ju F."/>
            <person name="Liu L."/>
            <person name="Boyd J.A."/>
            <person name="Deng Y."/>
            <person name="Parks D.H."/>
            <person name="Jiang X."/>
            <person name="Yin X."/>
            <person name="Woodcroft B.J."/>
            <person name="Tyson G.W."/>
            <person name="Hugenholtz P."/>
            <person name="Polz M.F."/>
            <person name="Zhang T."/>
        </authorList>
    </citation>
    <scope>NUCLEOTIDE SEQUENCE</scope>
    <source>
        <strain evidence="4">HKST-UBA01</strain>
    </source>
</reference>
<evidence type="ECO:0000256" key="2">
    <source>
        <dbReference type="ARBA" id="ARBA00022679"/>
    </source>
</evidence>
<keyword evidence="1 4" id="KW-0328">Glycosyltransferase</keyword>
<dbReference type="AlphaFoldDB" id="A0A956RPG7"/>
<dbReference type="InterPro" id="IPR028098">
    <property type="entry name" value="Glyco_trans_4-like_N"/>
</dbReference>
<accession>A0A956RPG7</accession>
<evidence type="ECO:0000313" key="5">
    <source>
        <dbReference type="Proteomes" id="UP000697710"/>
    </source>
</evidence>
<dbReference type="PANTHER" id="PTHR12526:SF510">
    <property type="entry name" value="D-INOSITOL 3-PHOSPHATE GLYCOSYLTRANSFERASE"/>
    <property type="match status" value="1"/>
</dbReference>
<dbReference type="EMBL" id="JAGQHR010000305">
    <property type="protein sequence ID" value="MCA9728128.1"/>
    <property type="molecule type" value="Genomic_DNA"/>
</dbReference>
<sequence>MSGRAPSSLRITFVGTAHPMRGGLAQFNAALCFALRDRGHDVELISFTRQYPGLLFPGKSQYDESEEVHPFPATALVDSIGPWSWERAARHIARRRPQGLLFKFWMPFFAPAFGTIARRVKKRGDTRVVSILDNVIPHERRPFDLTLIRYFLGPVDGFLAMSRSVRDDLERLRPGARSELVPHPVYDLFGERIDKREARRRLGLDPLEPLLLFFGFVRDYKGLDLLLEALPEIRRRVPARLLVLGEFYSGKDRTQTLIRDLGLSEAVVLEDGYVPNERVGLAFSAADVVVLPYRSATQSGIVPIAYQLERPVICTDVGGLAEVVVHERTGLVCPPQDRAALARTVIRFYDEGWEDRLVQGIAEERTKYSWDRMAEAVERMLLATEPAETR</sequence>
<dbReference type="GO" id="GO:0016757">
    <property type="term" value="F:glycosyltransferase activity"/>
    <property type="evidence" value="ECO:0007669"/>
    <property type="project" value="UniProtKB-KW"/>
</dbReference>
<evidence type="ECO:0000259" key="3">
    <source>
        <dbReference type="Pfam" id="PF13439"/>
    </source>
</evidence>
<dbReference type="Pfam" id="PF13439">
    <property type="entry name" value="Glyco_transf_4"/>
    <property type="match status" value="1"/>
</dbReference>
<protein>
    <submittedName>
        <fullName evidence="4">Glycosyltransferase</fullName>
        <ecNumber evidence="4">2.4.-.-</ecNumber>
    </submittedName>
</protein>
<evidence type="ECO:0000313" key="4">
    <source>
        <dbReference type="EMBL" id="MCA9728128.1"/>
    </source>
</evidence>